<dbReference type="GO" id="GO:0006508">
    <property type="term" value="P:proteolysis"/>
    <property type="evidence" value="ECO:0007669"/>
    <property type="project" value="UniProtKB-KW"/>
</dbReference>
<dbReference type="Pfam" id="PF00877">
    <property type="entry name" value="NLPC_P60"/>
    <property type="match status" value="1"/>
</dbReference>
<dbReference type="InterPro" id="IPR038765">
    <property type="entry name" value="Papain-like_cys_pep_sf"/>
</dbReference>
<evidence type="ECO:0000256" key="4">
    <source>
        <dbReference type="ARBA" id="ARBA00022801"/>
    </source>
</evidence>
<dbReference type="Proteomes" id="UP000316778">
    <property type="component" value="Unassembled WGS sequence"/>
</dbReference>
<keyword evidence="3" id="KW-0732">Signal</keyword>
<dbReference type="InterPro" id="IPR000064">
    <property type="entry name" value="NLP_P60_dom"/>
</dbReference>
<sequence>MDVRNGIFWITALTGVFALSSCSSTRKSAANRSASSGKGQVEFLDDITLNRSNNGSARVSRKSNAGSMASSAGSAELENAQAWQFKYAQLLDVAVEEVRNARLYHFIEDWWGTPYRYGGKSKQGIDCSAFVNTLMSAVFRQNLMGSSYQMYEHVKKLRSRNELREGDLVFFSIGRKRVSHVGVYLENDRFVHASTSSGVMISDLNETYWRRYYTGAGRVE</sequence>
<accession>A0A562T015</accession>
<dbReference type="GO" id="GO:0008234">
    <property type="term" value="F:cysteine-type peptidase activity"/>
    <property type="evidence" value="ECO:0007669"/>
    <property type="project" value="UniProtKB-KW"/>
</dbReference>
<protein>
    <submittedName>
        <fullName evidence="7">Lipoprotein Spr</fullName>
    </submittedName>
</protein>
<dbReference type="AlphaFoldDB" id="A0A562T015"/>
<keyword evidence="7" id="KW-0449">Lipoprotein</keyword>
<gene>
    <name evidence="7" type="ORF">LX66_4152</name>
</gene>
<dbReference type="PROSITE" id="PS51935">
    <property type="entry name" value="NLPC_P60"/>
    <property type="match status" value="1"/>
</dbReference>
<evidence type="ECO:0000256" key="2">
    <source>
        <dbReference type="ARBA" id="ARBA00022670"/>
    </source>
</evidence>
<organism evidence="7 8">
    <name type="scientific">Chitinophaga japonensis</name>
    <name type="common">Flexibacter japonensis</name>
    <dbReference type="NCBI Taxonomy" id="104662"/>
    <lineage>
        <taxon>Bacteria</taxon>
        <taxon>Pseudomonadati</taxon>
        <taxon>Bacteroidota</taxon>
        <taxon>Chitinophagia</taxon>
        <taxon>Chitinophagales</taxon>
        <taxon>Chitinophagaceae</taxon>
        <taxon>Chitinophaga</taxon>
    </lineage>
</organism>
<dbReference type="PROSITE" id="PS51257">
    <property type="entry name" value="PROKAR_LIPOPROTEIN"/>
    <property type="match status" value="1"/>
</dbReference>
<evidence type="ECO:0000313" key="7">
    <source>
        <dbReference type="EMBL" id="TWI86885.1"/>
    </source>
</evidence>
<dbReference type="EMBL" id="VLLG01000004">
    <property type="protein sequence ID" value="TWI86885.1"/>
    <property type="molecule type" value="Genomic_DNA"/>
</dbReference>
<dbReference type="PANTHER" id="PTHR47360">
    <property type="entry name" value="MUREIN DD-ENDOPEPTIDASE MEPS/MUREIN LD-CARBOXYPEPTIDASE"/>
    <property type="match status" value="1"/>
</dbReference>
<evidence type="ECO:0000259" key="6">
    <source>
        <dbReference type="PROSITE" id="PS51935"/>
    </source>
</evidence>
<dbReference type="Gene3D" id="3.90.1720.10">
    <property type="entry name" value="endopeptidase domain like (from Nostoc punctiforme)"/>
    <property type="match status" value="1"/>
</dbReference>
<keyword evidence="2" id="KW-0645">Protease</keyword>
<comment type="caution">
    <text evidence="7">The sequence shown here is derived from an EMBL/GenBank/DDBJ whole genome shotgun (WGS) entry which is preliminary data.</text>
</comment>
<name>A0A562T015_CHIJA</name>
<reference evidence="7 8" key="1">
    <citation type="journal article" date="2013" name="Stand. Genomic Sci.">
        <title>Genomic Encyclopedia of Type Strains, Phase I: The one thousand microbial genomes (KMG-I) project.</title>
        <authorList>
            <person name="Kyrpides N.C."/>
            <person name="Woyke T."/>
            <person name="Eisen J.A."/>
            <person name="Garrity G."/>
            <person name="Lilburn T.G."/>
            <person name="Beck B.J."/>
            <person name="Whitman W.B."/>
            <person name="Hugenholtz P."/>
            <person name="Klenk H.P."/>
        </authorList>
    </citation>
    <scope>NUCLEOTIDE SEQUENCE [LARGE SCALE GENOMIC DNA]</scope>
    <source>
        <strain evidence="7 8">DSM 13484</strain>
    </source>
</reference>
<dbReference type="OrthoDB" id="9807055at2"/>
<evidence type="ECO:0000256" key="3">
    <source>
        <dbReference type="ARBA" id="ARBA00022729"/>
    </source>
</evidence>
<proteinExistence type="inferred from homology"/>
<dbReference type="SUPFAM" id="SSF54001">
    <property type="entry name" value="Cysteine proteinases"/>
    <property type="match status" value="1"/>
</dbReference>
<keyword evidence="4" id="KW-0378">Hydrolase</keyword>
<dbReference type="RefSeq" id="WP_145717039.1">
    <property type="nucleotide sequence ID" value="NZ_BAAAFY010000004.1"/>
</dbReference>
<keyword evidence="8" id="KW-1185">Reference proteome</keyword>
<dbReference type="PANTHER" id="PTHR47360:SF1">
    <property type="entry name" value="ENDOPEPTIDASE NLPC-RELATED"/>
    <property type="match status" value="1"/>
</dbReference>
<evidence type="ECO:0000313" key="8">
    <source>
        <dbReference type="Proteomes" id="UP000316778"/>
    </source>
</evidence>
<keyword evidence="5" id="KW-0788">Thiol protease</keyword>
<evidence type="ECO:0000256" key="5">
    <source>
        <dbReference type="ARBA" id="ARBA00022807"/>
    </source>
</evidence>
<evidence type="ECO:0000256" key="1">
    <source>
        <dbReference type="ARBA" id="ARBA00007074"/>
    </source>
</evidence>
<comment type="similarity">
    <text evidence="1">Belongs to the peptidase C40 family.</text>
</comment>
<feature type="domain" description="NlpC/P60" evidence="6">
    <location>
        <begin position="93"/>
        <end position="220"/>
    </location>
</feature>
<dbReference type="InterPro" id="IPR052062">
    <property type="entry name" value="Murein_DD/LD_carboxypeptidase"/>
</dbReference>